<dbReference type="AlphaFoldDB" id="A0A3A6TIG9"/>
<comment type="caution">
    <text evidence="2">The sequence shown here is derived from an EMBL/GenBank/DDBJ whole genome shotgun (WGS) entry which is preliminary data.</text>
</comment>
<dbReference type="OrthoDB" id="1347838at2"/>
<dbReference type="RefSeq" id="WP_121854078.1">
    <property type="nucleotide sequence ID" value="NZ_CP037952.1"/>
</dbReference>
<evidence type="ECO:0008006" key="4">
    <source>
        <dbReference type="Google" id="ProtNLM"/>
    </source>
</evidence>
<dbReference type="Pfam" id="PF14163">
    <property type="entry name" value="SieB"/>
    <property type="match status" value="1"/>
</dbReference>
<name>A0A3A6TIG9_9GAMM</name>
<evidence type="ECO:0000256" key="1">
    <source>
        <dbReference type="SAM" id="Phobius"/>
    </source>
</evidence>
<evidence type="ECO:0000313" key="2">
    <source>
        <dbReference type="EMBL" id="RJY11477.1"/>
    </source>
</evidence>
<dbReference type="InterPro" id="IPR025982">
    <property type="entry name" value="SieB"/>
</dbReference>
<dbReference type="EMBL" id="QYYH01000082">
    <property type="protein sequence ID" value="RJY11477.1"/>
    <property type="molecule type" value="Genomic_DNA"/>
</dbReference>
<feature type="transmembrane region" description="Helical" evidence="1">
    <location>
        <begin position="52"/>
        <end position="69"/>
    </location>
</feature>
<keyword evidence="3" id="KW-1185">Reference proteome</keyword>
<keyword evidence="1" id="KW-0472">Membrane</keyword>
<feature type="transmembrane region" description="Helical" evidence="1">
    <location>
        <begin position="21"/>
        <end position="40"/>
    </location>
</feature>
<dbReference type="Proteomes" id="UP000273022">
    <property type="component" value="Unassembled WGS sequence"/>
</dbReference>
<reference evidence="2 3" key="1">
    <citation type="submission" date="2018-09" db="EMBL/GenBank/DDBJ databases">
        <title>Phylogeny of the Shewanellaceae, and recommendation for two new genera, Pseudoshewanella and Parashewanella.</title>
        <authorList>
            <person name="Wang G."/>
        </authorList>
    </citation>
    <scope>NUCLEOTIDE SEQUENCE [LARGE SCALE GENOMIC DNA]</scope>
    <source>
        <strain evidence="2 3">KCTC 22492</strain>
    </source>
</reference>
<gene>
    <name evidence="2" type="ORF">D5R81_13045</name>
</gene>
<organism evidence="2 3">
    <name type="scientific">Parashewanella spongiae</name>
    <dbReference type="NCBI Taxonomy" id="342950"/>
    <lineage>
        <taxon>Bacteria</taxon>
        <taxon>Pseudomonadati</taxon>
        <taxon>Pseudomonadota</taxon>
        <taxon>Gammaproteobacteria</taxon>
        <taxon>Alteromonadales</taxon>
        <taxon>Shewanellaceae</taxon>
        <taxon>Parashewanella</taxon>
    </lineage>
</organism>
<accession>A0A3A6TIG9</accession>
<sequence length="203" mass="22945">MVTSTLNSIKQFQSQQLVFRTMLWLVILCSGLLFLPASVISKLGLDATLQQYNHLIGFGLIIGSAYFFSRVCDYLLDTGINHYGNKRVIERIESKISVLDIAERAVLREFFLQSTSILTLPKEDIAVKELLKSNILECIGNERHYAIQSPTADFKISMQARNYLNRSVLRLPAGKPNEIELQTLIKARPAFVNSLVQQRKQAA</sequence>
<proteinExistence type="predicted"/>
<protein>
    <recommendedName>
        <fullName evidence="4">Superinfection exclusion protein B</fullName>
    </recommendedName>
</protein>
<keyword evidence="1" id="KW-1133">Transmembrane helix</keyword>
<keyword evidence="1" id="KW-0812">Transmembrane</keyword>
<evidence type="ECO:0000313" key="3">
    <source>
        <dbReference type="Proteomes" id="UP000273022"/>
    </source>
</evidence>